<accession>A0A3B3SA66</accession>
<name>A0A3B3SA66_9TELE</name>
<dbReference type="GO" id="GO:0034237">
    <property type="term" value="F:protein kinase A regulatory subunit binding"/>
    <property type="evidence" value="ECO:0007669"/>
    <property type="project" value="InterPro"/>
</dbReference>
<evidence type="ECO:0000313" key="11">
    <source>
        <dbReference type="Proteomes" id="UP000261540"/>
    </source>
</evidence>
<keyword evidence="5" id="KW-0519">Myristate</keyword>
<dbReference type="PANTHER" id="PTHR36471">
    <property type="entry name" value="SMALL MEMBRANE A-KINASE ANCHOR PROTEIN"/>
    <property type="match status" value="1"/>
</dbReference>
<keyword evidence="6" id="KW-0472">Membrane</keyword>
<dbReference type="Ensembl" id="ENSPKIT00000008125.1">
    <property type="protein sequence ID" value="ENSPKIP00000027358.1"/>
    <property type="gene ID" value="ENSPKIG00000009458.1"/>
</dbReference>
<dbReference type="Pfam" id="PF15127">
    <property type="entry name" value="SmAKAP"/>
    <property type="match status" value="1"/>
</dbReference>
<comment type="similarity">
    <text evidence="2">Belongs to the small membrane AKAP family.</text>
</comment>
<evidence type="ECO:0000256" key="6">
    <source>
        <dbReference type="ARBA" id="ARBA00023136"/>
    </source>
</evidence>
<keyword evidence="7" id="KW-0564">Palmitate</keyword>
<evidence type="ECO:0000256" key="3">
    <source>
        <dbReference type="ARBA" id="ARBA00016882"/>
    </source>
</evidence>
<keyword evidence="11" id="KW-1185">Reference proteome</keyword>
<keyword evidence="4" id="KW-1003">Cell membrane</keyword>
<dbReference type="RefSeq" id="XP_072557068.1">
    <property type="nucleotide sequence ID" value="XM_072700967.1"/>
</dbReference>
<dbReference type="GeneTree" id="ENSGT00940000167830"/>
<dbReference type="GO" id="GO:0005886">
    <property type="term" value="C:plasma membrane"/>
    <property type="evidence" value="ECO:0007669"/>
    <property type="project" value="UniProtKB-SubCell"/>
</dbReference>
<dbReference type="GeneID" id="140578877"/>
<organism evidence="10 11">
    <name type="scientific">Paramormyrops kingsleyae</name>
    <dbReference type="NCBI Taxonomy" id="1676925"/>
    <lineage>
        <taxon>Eukaryota</taxon>
        <taxon>Metazoa</taxon>
        <taxon>Chordata</taxon>
        <taxon>Craniata</taxon>
        <taxon>Vertebrata</taxon>
        <taxon>Euteleostomi</taxon>
        <taxon>Actinopterygii</taxon>
        <taxon>Neopterygii</taxon>
        <taxon>Teleostei</taxon>
        <taxon>Osteoglossocephala</taxon>
        <taxon>Osteoglossomorpha</taxon>
        <taxon>Osteoglossiformes</taxon>
        <taxon>Mormyridae</taxon>
        <taxon>Paramormyrops</taxon>
    </lineage>
</organism>
<dbReference type="AlphaFoldDB" id="A0A3B3SA66"/>
<evidence type="ECO:0000313" key="10">
    <source>
        <dbReference type="Ensembl" id="ENSPKIP00000027358.1"/>
    </source>
</evidence>
<reference evidence="10" key="2">
    <citation type="submission" date="2025-09" db="UniProtKB">
        <authorList>
            <consortium name="Ensembl"/>
        </authorList>
    </citation>
    <scope>IDENTIFICATION</scope>
</reference>
<evidence type="ECO:0000256" key="8">
    <source>
        <dbReference type="ARBA" id="ARBA00023288"/>
    </source>
</evidence>
<reference evidence="10" key="1">
    <citation type="submission" date="2025-08" db="UniProtKB">
        <authorList>
            <consortium name="Ensembl"/>
        </authorList>
    </citation>
    <scope>IDENTIFICATION</scope>
</reference>
<dbReference type="PANTHER" id="PTHR36471:SF1">
    <property type="entry name" value="SMALL MEMBRANE A-KINASE ANCHOR PROTEIN"/>
    <property type="match status" value="1"/>
</dbReference>
<protein>
    <recommendedName>
        <fullName evidence="3">Small membrane A-kinase anchor protein</fullName>
    </recommendedName>
</protein>
<sequence>MGCVKSKRASQTSGANSAAKADGRPESQGGEKAVLVSAEVGPGQDSPRVTAVLLDYAERLSEDIVSRAMQQWAELDSRYSDIPYIECDVP</sequence>
<evidence type="ECO:0000256" key="4">
    <source>
        <dbReference type="ARBA" id="ARBA00022475"/>
    </source>
</evidence>
<feature type="region of interest" description="Disordered" evidence="9">
    <location>
        <begin position="1"/>
        <end position="31"/>
    </location>
</feature>
<keyword evidence="8" id="KW-0449">Lipoprotein</keyword>
<evidence type="ECO:0000256" key="1">
    <source>
        <dbReference type="ARBA" id="ARBA00004236"/>
    </source>
</evidence>
<evidence type="ECO:0000256" key="5">
    <source>
        <dbReference type="ARBA" id="ARBA00022707"/>
    </source>
</evidence>
<evidence type="ECO:0000256" key="9">
    <source>
        <dbReference type="SAM" id="MobiDB-lite"/>
    </source>
</evidence>
<evidence type="ECO:0000256" key="2">
    <source>
        <dbReference type="ARBA" id="ARBA00007307"/>
    </source>
</evidence>
<proteinExistence type="inferred from homology"/>
<dbReference type="Proteomes" id="UP000261540">
    <property type="component" value="Unplaced"/>
</dbReference>
<dbReference type="InterPro" id="IPR027969">
    <property type="entry name" value="Small_membr_AKAP"/>
</dbReference>
<comment type="subcellular location">
    <subcellularLocation>
        <location evidence="1">Cell membrane</location>
    </subcellularLocation>
</comment>
<evidence type="ECO:0000256" key="7">
    <source>
        <dbReference type="ARBA" id="ARBA00023139"/>
    </source>
</evidence>